<dbReference type="PROSITE" id="PS00062">
    <property type="entry name" value="ALDOKETO_REDUCTASE_2"/>
    <property type="match status" value="1"/>
</dbReference>
<dbReference type="PANTHER" id="PTHR43827">
    <property type="entry name" value="2,5-DIKETO-D-GLUCONIC ACID REDUCTASE"/>
    <property type="match status" value="1"/>
</dbReference>
<dbReference type="CDD" id="cd19133">
    <property type="entry name" value="AKR_AKR5F1"/>
    <property type="match status" value="1"/>
</dbReference>
<dbReference type="EMBL" id="JAUDCK010000034">
    <property type="protein sequence ID" value="MDM8196425.1"/>
    <property type="molecule type" value="Genomic_DNA"/>
</dbReference>
<keyword evidence="6" id="KW-1185">Reference proteome</keyword>
<dbReference type="InterPro" id="IPR018170">
    <property type="entry name" value="Aldo/ket_reductase_CS"/>
</dbReference>
<sequence>MQYQKLNNGVMMPMLGYGTFQIPPLQTEKCILHALESGYRLIDSAAAYLNEKEIGKALQKSQIPRKELFITTKVWVQDTGYEKTMKAFQTSLENLGLDYIDLYLIHQPYGDYYGSYRAMEELYMKGKIRALGVCNFSPERFVDLYMNCSIKPMINQIEYHPFFQQKEAHHLFEQYQCIAQAWGPLNEGQRHIFENPILLKIAKKHHKTVAQIVLRWQIQQGIIAIPKTIHQERMIENMDIWDFQLDQDDFIEMNKLNLGHSEIIDYQCYSTAKNLNKFKIHENSTKEIHI</sequence>
<dbReference type="InterPro" id="IPR023210">
    <property type="entry name" value="NADP_OxRdtase_dom"/>
</dbReference>
<name>A0ABT7ULG1_9FIRM</name>
<protein>
    <submittedName>
        <fullName evidence="5">Aldo/keto reductase</fullName>
    </submittedName>
</protein>
<dbReference type="Pfam" id="PF00248">
    <property type="entry name" value="Aldo_ket_red"/>
    <property type="match status" value="1"/>
</dbReference>
<feature type="domain" description="NADP-dependent oxidoreductase" evidence="4">
    <location>
        <begin position="16"/>
        <end position="257"/>
    </location>
</feature>
<dbReference type="RefSeq" id="WP_289528006.1">
    <property type="nucleotide sequence ID" value="NZ_JAUDCK010000034.1"/>
</dbReference>
<evidence type="ECO:0000256" key="2">
    <source>
        <dbReference type="ARBA" id="ARBA00022857"/>
    </source>
</evidence>
<organism evidence="5 6">
    <name type="scientific">Massilimicrobiota timonensis</name>
    <dbReference type="NCBI Taxonomy" id="1776392"/>
    <lineage>
        <taxon>Bacteria</taxon>
        <taxon>Bacillati</taxon>
        <taxon>Bacillota</taxon>
        <taxon>Erysipelotrichia</taxon>
        <taxon>Erysipelotrichales</taxon>
        <taxon>Erysipelotrichaceae</taxon>
        <taxon>Massilimicrobiota</taxon>
    </lineage>
</organism>
<dbReference type="PIRSF" id="PIRSF000097">
    <property type="entry name" value="AKR"/>
    <property type="match status" value="1"/>
</dbReference>
<accession>A0ABT7ULG1</accession>
<gene>
    <name evidence="5" type="ORF">QUV98_08865</name>
</gene>
<dbReference type="PRINTS" id="PR00069">
    <property type="entry name" value="ALDKETRDTASE"/>
</dbReference>
<evidence type="ECO:0000256" key="1">
    <source>
        <dbReference type="ARBA" id="ARBA00007905"/>
    </source>
</evidence>
<reference evidence="6" key="1">
    <citation type="submission" date="2023-06" db="EMBL/GenBank/DDBJ databases">
        <title>Identification and characterization of horizontal gene transfer across gut microbiota members of farm animals based on homology search.</title>
        <authorList>
            <person name="Zeman M."/>
            <person name="Kubasova T."/>
            <person name="Jahodarova E."/>
            <person name="Nykrynova M."/>
            <person name="Rychlik I."/>
        </authorList>
    </citation>
    <scope>NUCLEOTIDE SEQUENCE [LARGE SCALE GENOMIC DNA]</scope>
    <source>
        <strain evidence="6">ET341</strain>
    </source>
</reference>
<dbReference type="InterPro" id="IPR020471">
    <property type="entry name" value="AKR"/>
</dbReference>
<evidence type="ECO:0000259" key="4">
    <source>
        <dbReference type="Pfam" id="PF00248"/>
    </source>
</evidence>
<dbReference type="Gene3D" id="3.20.20.100">
    <property type="entry name" value="NADP-dependent oxidoreductase domain"/>
    <property type="match status" value="1"/>
</dbReference>
<comment type="similarity">
    <text evidence="1">Belongs to the aldo/keto reductase family.</text>
</comment>
<evidence type="ECO:0000313" key="5">
    <source>
        <dbReference type="EMBL" id="MDM8196425.1"/>
    </source>
</evidence>
<dbReference type="PANTHER" id="PTHR43827:SF3">
    <property type="entry name" value="NADP-DEPENDENT OXIDOREDUCTASE DOMAIN-CONTAINING PROTEIN"/>
    <property type="match status" value="1"/>
</dbReference>
<keyword evidence="3" id="KW-0560">Oxidoreductase</keyword>
<dbReference type="SUPFAM" id="SSF51430">
    <property type="entry name" value="NAD(P)-linked oxidoreductase"/>
    <property type="match status" value="1"/>
</dbReference>
<evidence type="ECO:0000256" key="3">
    <source>
        <dbReference type="ARBA" id="ARBA00023002"/>
    </source>
</evidence>
<keyword evidence="2" id="KW-0521">NADP</keyword>
<dbReference type="PROSITE" id="PS00063">
    <property type="entry name" value="ALDOKETO_REDUCTASE_3"/>
    <property type="match status" value="1"/>
</dbReference>
<comment type="caution">
    <text evidence="5">The sequence shown here is derived from an EMBL/GenBank/DDBJ whole genome shotgun (WGS) entry which is preliminary data.</text>
</comment>
<evidence type="ECO:0000313" key="6">
    <source>
        <dbReference type="Proteomes" id="UP001529275"/>
    </source>
</evidence>
<dbReference type="Proteomes" id="UP001529275">
    <property type="component" value="Unassembled WGS sequence"/>
</dbReference>
<dbReference type="PROSITE" id="PS00798">
    <property type="entry name" value="ALDOKETO_REDUCTASE_1"/>
    <property type="match status" value="1"/>
</dbReference>
<dbReference type="InterPro" id="IPR036812">
    <property type="entry name" value="NAD(P)_OxRdtase_dom_sf"/>
</dbReference>
<proteinExistence type="inferred from homology"/>